<reference evidence="2 3" key="1">
    <citation type="submission" date="2018-08" db="EMBL/GenBank/DDBJ databases">
        <title>A genome reference for cultivated species of the human gut microbiota.</title>
        <authorList>
            <person name="Zou Y."/>
            <person name="Xue W."/>
            <person name="Luo G."/>
        </authorList>
    </citation>
    <scope>NUCLEOTIDE SEQUENCE [LARGE SCALE GENOMIC DNA]</scope>
    <source>
        <strain evidence="2 3">AM31-16AC</strain>
    </source>
</reference>
<dbReference type="EMBL" id="QSJD01000012">
    <property type="protein sequence ID" value="RHD48873.1"/>
    <property type="molecule type" value="Genomic_DNA"/>
</dbReference>
<evidence type="ECO:0000256" key="1">
    <source>
        <dbReference type="SAM" id="Phobius"/>
    </source>
</evidence>
<dbReference type="Proteomes" id="UP000284689">
    <property type="component" value="Unassembled WGS sequence"/>
</dbReference>
<evidence type="ECO:0000313" key="2">
    <source>
        <dbReference type="EMBL" id="RHD48873.1"/>
    </source>
</evidence>
<feature type="transmembrane region" description="Helical" evidence="1">
    <location>
        <begin position="48"/>
        <end position="67"/>
    </location>
</feature>
<keyword evidence="1" id="KW-0812">Transmembrane</keyword>
<dbReference type="AlphaFoldDB" id="A0A414FKE7"/>
<comment type="caution">
    <text evidence="2">The sequence shown here is derived from an EMBL/GenBank/DDBJ whole genome shotgun (WGS) entry which is preliminary data.</text>
</comment>
<keyword evidence="1" id="KW-0472">Membrane</keyword>
<gene>
    <name evidence="2" type="ORF">DW794_09080</name>
</gene>
<name>A0A414FKE7_9BACE</name>
<keyword evidence="1" id="KW-1133">Transmembrane helix</keyword>
<sequence length="75" mass="9058">MKVIRVVLWLLIVIECIIQAIQSYWWYKYKGITYHLLVKNSILPCIERILLISVAIILLYLFTKWIIGKCYKRNE</sequence>
<accession>A0A414FKE7</accession>
<protein>
    <submittedName>
        <fullName evidence="2">Uncharacterized protein</fullName>
    </submittedName>
</protein>
<proteinExistence type="predicted"/>
<evidence type="ECO:0000313" key="3">
    <source>
        <dbReference type="Proteomes" id="UP000284689"/>
    </source>
</evidence>
<organism evidence="2 3">
    <name type="scientific">Bacteroides caccae</name>
    <dbReference type="NCBI Taxonomy" id="47678"/>
    <lineage>
        <taxon>Bacteria</taxon>
        <taxon>Pseudomonadati</taxon>
        <taxon>Bacteroidota</taxon>
        <taxon>Bacteroidia</taxon>
        <taxon>Bacteroidales</taxon>
        <taxon>Bacteroidaceae</taxon>
        <taxon>Bacteroides</taxon>
    </lineage>
</organism>
<feature type="transmembrane region" description="Helical" evidence="1">
    <location>
        <begin position="6"/>
        <end position="27"/>
    </location>
</feature>